<keyword evidence="5 6" id="KW-0833">Ubl conjugation pathway</keyword>
<comment type="similarity">
    <text evidence="2">Belongs to the UPL family. K-HECT subfamily.</text>
</comment>
<feature type="compositionally biased region" description="Basic and acidic residues" evidence="7">
    <location>
        <begin position="7"/>
        <end position="21"/>
    </location>
</feature>
<feature type="region of interest" description="Disordered" evidence="7">
    <location>
        <begin position="856"/>
        <end position="934"/>
    </location>
</feature>
<dbReference type="Pfam" id="PF00632">
    <property type="entry name" value="HECT"/>
    <property type="match status" value="1"/>
</dbReference>
<evidence type="ECO:0000313" key="10">
    <source>
        <dbReference type="Proteomes" id="UP001168098"/>
    </source>
</evidence>
<evidence type="ECO:0000256" key="7">
    <source>
        <dbReference type="SAM" id="MobiDB-lite"/>
    </source>
</evidence>
<dbReference type="GO" id="GO:0061630">
    <property type="term" value="F:ubiquitin protein ligase activity"/>
    <property type="evidence" value="ECO:0007669"/>
    <property type="project" value="UniProtKB-EC"/>
</dbReference>
<dbReference type="InterPro" id="IPR016024">
    <property type="entry name" value="ARM-type_fold"/>
</dbReference>
<evidence type="ECO:0000256" key="6">
    <source>
        <dbReference type="PROSITE-ProRule" id="PRU00104"/>
    </source>
</evidence>
<dbReference type="Gene3D" id="3.30.2410.10">
    <property type="entry name" value="Hect, E3 ligase catalytic domain"/>
    <property type="match status" value="1"/>
</dbReference>
<protein>
    <recommendedName>
        <fullName evidence="3">HECT-type E3 ubiquitin transferase</fullName>
        <ecNumber evidence="3">2.3.2.26</ecNumber>
    </recommendedName>
</protein>
<evidence type="ECO:0000259" key="8">
    <source>
        <dbReference type="PROSITE" id="PS50237"/>
    </source>
</evidence>
<dbReference type="Proteomes" id="UP001168098">
    <property type="component" value="Unassembled WGS sequence"/>
</dbReference>
<comment type="catalytic activity">
    <reaction evidence="1">
        <text>S-ubiquitinyl-[E2 ubiquitin-conjugating enzyme]-L-cysteine + [acceptor protein]-L-lysine = [E2 ubiquitin-conjugating enzyme]-L-cysteine + N(6)-ubiquitinyl-[acceptor protein]-L-lysine.</text>
        <dbReference type="EC" id="2.3.2.26"/>
    </reaction>
</comment>
<evidence type="ECO:0000256" key="4">
    <source>
        <dbReference type="ARBA" id="ARBA00022679"/>
    </source>
</evidence>
<evidence type="ECO:0000256" key="5">
    <source>
        <dbReference type="ARBA" id="ARBA00022786"/>
    </source>
</evidence>
<feature type="compositionally biased region" description="Polar residues" evidence="7">
    <location>
        <begin position="29"/>
        <end position="45"/>
    </location>
</feature>
<dbReference type="CDD" id="cd00078">
    <property type="entry name" value="HECTc"/>
    <property type="match status" value="1"/>
</dbReference>
<name>A0AA38ZSY3_VITRO</name>
<evidence type="ECO:0000256" key="2">
    <source>
        <dbReference type="ARBA" id="ARBA00006331"/>
    </source>
</evidence>
<feature type="compositionally biased region" description="Polar residues" evidence="7">
    <location>
        <begin position="905"/>
        <end position="924"/>
    </location>
</feature>
<dbReference type="PANTHER" id="PTHR45670:SF10">
    <property type="entry name" value="E3 UBIQUITIN-PROTEIN LIGASE UPL4"/>
    <property type="match status" value="1"/>
</dbReference>
<dbReference type="GO" id="GO:0043161">
    <property type="term" value="P:proteasome-mediated ubiquitin-dependent protein catabolic process"/>
    <property type="evidence" value="ECO:0007669"/>
    <property type="project" value="TreeGrafter"/>
</dbReference>
<feature type="region of interest" description="Disordered" evidence="7">
    <location>
        <begin position="1"/>
        <end position="86"/>
    </location>
</feature>
<dbReference type="PANTHER" id="PTHR45670">
    <property type="entry name" value="E3 UBIQUITIN-PROTEIN LIGASE TRIP12"/>
    <property type="match status" value="1"/>
</dbReference>
<feature type="active site" description="Glycyl thioester intermediate" evidence="6">
    <location>
        <position position="1545"/>
    </location>
</feature>
<dbReference type="EMBL" id="JARBHA010000008">
    <property type="protein sequence ID" value="KAJ9694651.1"/>
    <property type="molecule type" value="Genomic_DNA"/>
</dbReference>
<dbReference type="InterPro" id="IPR011989">
    <property type="entry name" value="ARM-like"/>
</dbReference>
<keyword evidence="4" id="KW-0808">Transferase</keyword>
<reference evidence="9 10" key="1">
    <citation type="journal article" date="2023" name="BMC Biotechnol.">
        <title>Vitis rotundifolia cv Carlos genome sequencing.</title>
        <authorList>
            <person name="Huff M."/>
            <person name="Hulse-Kemp A."/>
            <person name="Scheffler B."/>
            <person name="Youngblood R."/>
            <person name="Simpson S."/>
            <person name="Babiker E."/>
            <person name="Staton M."/>
        </authorList>
    </citation>
    <scope>NUCLEOTIDE SEQUENCE [LARGE SCALE GENOMIC DNA]</scope>
    <source>
        <tissue evidence="9">Leaf</tissue>
    </source>
</reference>
<feature type="domain" description="HECT" evidence="8">
    <location>
        <begin position="1195"/>
        <end position="1578"/>
    </location>
</feature>
<dbReference type="FunFam" id="3.30.2410.10:FF:000007">
    <property type="entry name" value="Putative E3 ubiquitin-protein ligase HECTD1"/>
    <property type="match status" value="1"/>
</dbReference>
<dbReference type="Pfam" id="PF25579">
    <property type="entry name" value="TPR_TRIP12_N"/>
    <property type="match status" value="1"/>
</dbReference>
<sequence length="1578" mass="175749">MGNRGQKRPESVEELPADKRACSSLEFRPSSSSNSPGQTHTNSPNLAPESQDGGHDGGEMDTSSSASGSVRSEEAEKDSAYGSCDSDDLADGELRFNRDILRDFQRRRSSGDQAKFKKILVSLTEADEVDVSGVLAALTELCEVLSFCTESSLSSLTVDSLAPVLVKHAKHESNPDIMLLAIRAITYLCDVFPRSSGLLSRHGVVPALCERLMAIEYLDVAEQCLQALEKISRDQPLACLQSGAIMAVLNYIDFFSTTVQRVALSTVVNICKKLPSECTAPFMLAVPSLCNLLQYEDRQLVENVAICLIKIVERVRTYPEMLNELCKHGLIQQAIHLIDLNSRTTLSQPIYTGLIGSLVKLASGSVVAVRTLFELNISSILKDILSTYDLSHGIPSVNMVDGHCNQVCEVLKLLNALLPTSARDQDVQMVLDKESFLANQPDLLQKFGNDILPILMQVVSSGANLYVCYGCLSIINKLVYFSKSDNLLELLNNTNISSFLAGVFTRKEHHVLIIALQIVETLLQKLSDTFSNSFIKEGVFFSVDALLTPEKCSQLKFPVLSGTHFSIDSNQRHAAKEVFRCLCYAFDNDQFSLASEMENCKLEKDSVHNLAKHIRTKYLTTELLNSEKGLTDILQKLRTFSAALTDLVDMSLHDDTSAQHEEKYYCMLHQIITILNGKEPISTFEFIESGIVKSLVNYLSNGLYMREKVGSQGVSSHYDNVEKRFEVFGGLLLSLSEPLSEDLPLSVLIQKLQHALSSVENFPVILSHASKQRNSFATVPNGRCVPHPCLKVRFTKEEVETSLYDYSEDVLTVDPFSSLDAIEGFLWRKVSLKRTEPTNSVVQASHDMKGPIFQVPLDAGSQGKSPDLMESESMSSEFPEMQEDKDSSQSTPEFASNLREMTPGEATSSGETQTVSAEQEQHVSSEAGVKMKTQCPESCSSEDSVKLLFYLEGQQLNRELTMYQAIIQQQIEAEHEIIPSGKLWGQVHTLTYRAAVEPKQTHPQECLQNSPVSAKVGTHLRHAPFVSSIFVPELVAELDKSGPTYDILFLLKSLEGMNKFKFHLMSRERTKAFAEGRIDNLDNLKVAVPVIPENEFVNSKLTEKLEQQMRDPLAVSIGGMPLWCNQLMALYPFLFGFEARCKYFRLAAFGPLQAQPHSSFHNTSGAPSDRRHNAGSLPRKKFLVCRDRILDSAAQMMNLHACQKVVLEVEYNEEVGTGLGPTLEFYTLVCHEFQKTGLGMWREDYTSSTSCKSLQAGSGMVVSPSGLFPRPWSSTLSTSNGIEFSDVIKQFVLLGQVVAKALQDGRVLDLPFSKAFYKLAILGQELGVYDVQSFDPELGRVLLEFQALIDRRRYLETVCGEKSTFDIDMCFRNTKIEDLYLDFTLPGYPEYVLTSGSDHKMVTMTNLEEYVSLLVDTTINAGISRQVEAFRSGFNQVFPIKHLQIFTEEELEKLLCGERDSWACNGLLDHIKFDHGYTASSPPIINLLEIVQEFDHEQRRAFLQFVTGAPRLPPGGLASLNPKLTIVRKHCSKWADADLPSVMTCANYLKLPPYSSKERMKEKLLYAITEGQGSFHLS</sequence>
<gene>
    <name evidence="9" type="ORF">PVL29_010222</name>
</gene>
<proteinExistence type="inferred from homology"/>
<accession>A0AA38ZSY3</accession>
<evidence type="ECO:0000256" key="1">
    <source>
        <dbReference type="ARBA" id="ARBA00000885"/>
    </source>
</evidence>
<comment type="caution">
    <text evidence="9">The sequence shown here is derived from an EMBL/GenBank/DDBJ whole genome shotgun (WGS) entry which is preliminary data.</text>
</comment>
<dbReference type="InterPro" id="IPR035983">
    <property type="entry name" value="Hect_E3_ubiquitin_ligase"/>
</dbReference>
<dbReference type="SUPFAM" id="SSF56204">
    <property type="entry name" value="Hect, E3 ligase catalytic domain"/>
    <property type="match status" value="1"/>
</dbReference>
<dbReference type="Gene3D" id="3.90.1750.10">
    <property type="entry name" value="Hect, E3 ligase catalytic domains"/>
    <property type="match status" value="1"/>
</dbReference>
<dbReference type="EC" id="2.3.2.26" evidence="3"/>
<dbReference type="PROSITE" id="PS50237">
    <property type="entry name" value="HECT"/>
    <property type="match status" value="1"/>
</dbReference>
<dbReference type="SUPFAM" id="SSF48371">
    <property type="entry name" value="ARM repeat"/>
    <property type="match status" value="1"/>
</dbReference>
<dbReference type="InterPro" id="IPR045322">
    <property type="entry name" value="HECTD1/TRIP12-like"/>
</dbReference>
<dbReference type="InterPro" id="IPR000569">
    <property type="entry name" value="HECT_dom"/>
</dbReference>
<dbReference type="InterPro" id="IPR057948">
    <property type="entry name" value="TPR_TRIP12_N"/>
</dbReference>
<evidence type="ECO:0000313" key="9">
    <source>
        <dbReference type="EMBL" id="KAJ9694651.1"/>
    </source>
</evidence>
<keyword evidence="10" id="KW-1185">Reference proteome</keyword>
<dbReference type="GO" id="GO:0000209">
    <property type="term" value="P:protein polyubiquitination"/>
    <property type="evidence" value="ECO:0007669"/>
    <property type="project" value="TreeGrafter"/>
</dbReference>
<evidence type="ECO:0000256" key="3">
    <source>
        <dbReference type="ARBA" id="ARBA00012485"/>
    </source>
</evidence>
<dbReference type="Gene3D" id="1.25.10.10">
    <property type="entry name" value="Leucine-rich Repeat Variant"/>
    <property type="match status" value="1"/>
</dbReference>
<organism evidence="9 10">
    <name type="scientific">Vitis rotundifolia</name>
    <name type="common">Muscadine grape</name>
    <dbReference type="NCBI Taxonomy" id="103349"/>
    <lineage>
        <taxon>Eukaryota</taxon>
        <taxon>Viridiplantae</taxon>
        <taxon>Streptophyta</taxon>
        <taxon>Embryophyta</taxon>
        <taxon>Tracheophyta</taxon>
        <taxon>Spermatophyta</taxon>
        <taxon>Magnoliopsida</taxon>
        <taxon>eudicotyledons</taxon>
        <taxon>Gunneridae</taxon>
        <taxon>Pentapetalae</taxon>
        <taxon>rosids</taxon>
        <taxon>Vitales</taxon>
        <taxon>Vitaceae</taxon>
        <taxon>Viteae</taxon>
        <taxon>Vitis</taxon>
    </lineage>
</organism>
<dbReference type="SMART" id="SM00119">
    <property type="entry name" value="HECTc"/>
    <property type="match status" value="1"/>
</dbReference>